<evidence type="ECO:0000313" key="2">
    <source>
        <dbReference type="EMBL" id="MFN0257097.1"/>
    </source>
</evidence>
<dbReference type="PROSITE" id="PS51257">
    <property type="entry name" value="PROKAR_LIPOPROTEIN"/>
    <property type="match status" value="1"/>
</dbReference>
<accession>A0ABW9JCT0</accession>
<proteinExistence type="predicted"/>
<gene>
    <name evidence="2" type="ORF">E6A44_016020</name>
</gene>
<protein>
    <recommendedName>
        <fullName evidence="4">DUF5689 domain-containing protein</fullName>
    </recommendedName>
</protein>
<comment type="caution">
    <text evidence="2">The sequence shown here is derived from an EMBL/GenBank/DDBJ whole genome shotgun (WGS) entry which is preliminary data.</text>
</comment>
<evidence type="ECO:0000256" key="1">
    <source>
        <dbReference type="SAM" id="SignalP"/>
    </source>
</evidence>
<feature type="signal peptide" evidence="1">
    <location>
        <begin position="1"/>
        <end position="19"/>
    </location>
</feature>
<dbReference type="Proteomes" id="UP001517247">
    <property type="component" value="Unassembled WGS sequence"/>
</dbReference>
<reference evidence="2 3" key="1">
    <citation type="submission" date="2024-12" db="EMBL/GenBank/DDBJ databases">
        <authorList>
            <person name="Hu S."/>
        </authorList>
    </citation>
    <scope>NUCLEOTIDE SEQUENCE [LARGE SCALE GENOMIC DNA]</scope>
    <source>
        <strain evidence="2 3">THG-T11</strain>
    </source>
</reference>
<evidence type="ECO:0000313" key="3">
    <source>
        <dbReference type="Proteomes" id="UP001517247"/>
    </source>
</evidence>
<keyword evidence="1" id="KW-0732">Signal</keyword>
<organism evidence="2 3">
    <name type="scientific">Pedobacter ureilyticus</name>
    <dbReference type="NCBI Taxonomy" id="1393051"/>
    <lineage>
        <taxon>Bacteria</taxon>
        <taxon>Pseudomonadati</taxon>
        <taxon>Bacteroidota</taxon>
        <taxon>Sphingobacteriia</taxon>
        <taxon>Sphingobacteriales</taxon>
        <taxon>Sphingobacteriaceae</taxon>
        <taxon>Pedobacter</taxon>
    </lineage>
</organism>
<keyword evidence="3" id="KW-1185">Reference proteome</keyword>
<dbReference type="EMBL" id="SSHJ02000008">
    <property type="protein sequence ID" value="MFN0257097.1"/>
    <property type="molecule type" value="Genomic_DNA"/>
</dbReference>
<feature type="chain" id="PRO_5047032400" description="DUF5689 domain-containing protein" evidence="1">
    <location>
        <begin position="20"/>
        <end position="523"/>
    </location>
</feature>
<evidence type="ECO:0008006" key="4">
    <source>
        <dbReference type="Google" id="ProtNLM"/>
    </source>
</evidence>
<sequence length="523" mass="56831">MKKILKPLLLCCLAIVIIAGCKKNEFSDVGDGTVEAKEHTFNRATKIFDLGSELKSNIAAAEGVKFVYAYLQRSDKPDSLIHVTDNKGVISPTYELVIPITAFPVNNMSTVKGVKVLVKQGSNSSLEGFVPIVYFDPALPQFSTFPTSINADLNGNPTAIVGTIKSAYGIKQVDILDDYQTENTYVLANSITGIANVKEYALNYAYNYRKAAQHIKVRAIDIYDQVNELIIDMPVDVSIFKPTFKSFPSSIATTATSVVGQITSITGLKKVDIYDDRNGTYQLLGTVNNLNGVKTYSYNGAYSFAMRAEHVKIIAVDTEDLQSELIIPINVTYLSKLYRDVTMTAQTAGTATIFFDSNGTTGGNCELNASELTMAFLFYGTGNGPTFYAPTNTTNVASNFRCNGASWVLSRPAAEFRATRFRVLLSSVAAEKSIYDDFANGNLDDLAFRLNGLTISSSGPRYDANSTSASLFNTNTGSNLIAVKIPDIGNPNASKFAIIHVKEVMVGTPVGNSTIKFDIYIQK</sequence>
<dbReference type="RefSeq" id="WP_138724176.1">
    <property type="nucleotide sequence ID" value="NZ_SSHJ02000008.1"/>
</dbReference>
<name>A0ABW9JCT0_9SPHI</name>